<dbReference type="InterPro" id="IPR050365">
    <property type="entry name" value="TIM50"/>
</dbReference>
<dbReference type="InterPro" id="IPR036412">
    <property type="entry name" value="HAD-like_sf"/>
</dbReference>
<dbReference type="InterPro" id="IPR023214">
    <property type="entry name" value="HAD_sf"/>
</dbReference>
<dbReference type="AlphaFoldDB" id="A0A1R2B969"/>
<dbReference type="OrthoDB" id="313077at2759"/>
<dbReference type="InterPro" id="IPR004274">
    <property type="entry name" value="FCP1_dom"/>
</dbReference>
<dbReference type="SMART" id="SM00577">
    <property type="entry name" value="CPDc"/>
    <property type="match status" value="1"/>
</dbReference>
<evidence type="ECO:0000313" key="2">
    <source>
        <dbReference type="EMBL" id="OMJ73314.1"/>
    </source>
</evidence>
<dbReference type="EMBL" id="MPUH01000831">
    <property type="protein sequence ID" value="OMJ73314.1"/>
    <property type="molecule type" value="Genomic_DNA"/>
</dbReference>
<proteinExistence type="predicted"/>
<dbReference type="Gene3D" id="3.40.50.1000">
    <property type="entry name" value="HAD superfamily/HAD-like"/>
    <property type="match status" value="1"/>
</dbReference>
<name>A0A1R2B969_9CILI</name>
<reference evidence="2 3" key="1">
    <citation type="submission" date="2016-11" db="EMBL/GenBank/DDBJ databases">
        <title>The macronuclear genome of Stentor coeruleus: a giant cell with tiny introns.</title>
        <authorList>
            <person name="Slabodnick M."/>
            <person name="Ruby J.G."/>
            <person name="Reiff S.B."/>
            <person name="Swart E.C."/>
            <person name="Gosai S."/>
            <person name="Prabakaran S."/>
            <person name="Witkowska E."/>
            <person name="Larue G.E."/>
            <person name="Fisher S."/>
            <person name="Freeman R.M."/>
            <person name="Gunawardena J."/>
            <person name="Chu W."/>
            <person name="Stover N.A."/>
            <person name="Gregory B.D."/>
            <person name="Nowacki M."/>
            <person name="Derisi J."/>
            <person name="Roy S.W."/>
            <person name="Marshall W.F."/>
            <person name="Sood P."/>
        </authorList>
    </citation>
    <scope>NUCLEOTIDE SEQUENCE [LARGE SCALE GENOMIC DNA]</scope>
    <source>
        <strain evidence="2">WM001</strain>
    </source>
</reference>
<dbReference type="PROSITE" id="PS50969">
    <property type="entry name" value="FCP1"/>
    <property type="match status" value="1"/>
</dbReference>
<evidence type="ECO:0000259" key="1">
    <source>
        <dbReference type="PROSITE" id="PS50969"/>
    </source>
</evidence>
<accession>A0A1R2B969</accession>
<dbReference type="CDD" id="cd07521">
    <property type="entry name" value="HAD_FCP1-like"/>
    <property type="match status" value="1"/>
</dbReference>
<dbReference type="SUPFAM" id="SSF56784">
    <property type="entry name" value="HAD-like"/>
    <property type="match status" value="1"/>
</dbReference>
<dbReference type="GO" id="GO:0016791">
    <property type="term" value="F:phosphatase activity"/>
    <property type="evidence" value="ECO:0007669"/>
    <property type="project" value="InterPro"/>
</dbReference>
<organism evidence="2 3">
    <name type="scientific">Stentor coeruleus</name>
    <dbReference type="NCBI Taxonomy" id="5963"/>
    <lineage>
        <taxon>Eukaryota</taxon>
        <taxon>Sar</taxon>
        <taxon>Alveolata</taxon>
        <taxon>Ciliophora</taxon>
        <taxon>Postciliodesmatophora</taxon>
        <taxon>Heterotrichea</taxon>
        <taxon>Heterotrichida</taxon>
        <taxon>Stentoridae</taxon>
        <taxon>Stentor</taxon>
    </lineage>
</organism>
<keyword evidence="3" id="KW-1185">Reference proteome</keyword>
<gene>
    <name evidence="2" type="ORF">SteCoe_28029</name>
</gene>
<protein>
    <recommendedName>
        <fullName evidence="1">FCP1 homology domain-containing protein</fullName>
    </recommendedName>
</protein>
<dbReference type="InterPro" id="IPR011948">
    <property type="entry name" value="Dullard_phosphatase"/>
</dbReference>
<comment type="caution">
    <text evidence="2">The sequence shown here is derived from an EMBL/GenBank/DDBJ whole genome shotgun (WGS) entry which is preliminary data.</text>
</comment>
<evidence type="ECO:0000313" key="3">
    <source>
        <dbReference type="Proteomes" id="UP000187209"/>
    </source>
</evidence>
<dbReference type="Pfam" id="PF03031">
    <property type="entry name" value="NIF"/>
    <property type="match status" value="1"/>
</dbReference>
<dbReference type="NCBIfam" id="TIGR02251">
    <property type="entry name" value="HIF-SF_euk"/>
    <property type="match status" value="1"/>
</dbReference>
<dbReference type="PANTHER" id="PTHR12210">
    <property type="entry name" value="DULLARD PROTEIN PHOSPHATASE"/>
    <property type="match status" value="1"/>
</dbReference>
<dbReference type="FunFam" id="3.40.50.1000:FF:000121">
    <property type="entry name" value="Uncharacterized protein"/>
    <property type="match status" value="1"/>
</dbReference>
<sequence length="294" mass="33996">MPYKQTSIQVRRSVRILDKQITRRTLKNSRANSFIEKKNKQISAKIATTPVPNFNDIVTQVTHVNKEYFSQLLLALRFIKTLKPVDHMQLASKSVHLKRRPLYENAKTLIFDLDETLVHCCENPKDAELIINIHLPTGESLEVGINIRPYAIECLTTLSKKYEIIVFTASHKCYADVVLDILDPNHDIIHHRMYRENCVNIDGVFIKDLRVITNRNLENVVIIDNSAYCFAYQLDNGVPIVSWHDDKNDTELVNLTHYLSSLCFLKDVRVSNRDTFHLGLLSDNTEALLAYRKY</sequence>
<dbReference type="Proteomes" id="UP000187209">
    <property type="component" value="Unassembled WGS sequence"/>
</dbReference>
<feature type="domain" description="FCP1 homology" evidence="1">
    <location>
        <begin position="102"/>
        <end position="262"/>
    </location>
</feature>